<dbReference type="Pfam" id="PF00856">
    <property type="entry name" value="SET"/>
    <property type="match status" value="1"/>
</dbReference>
<accession>A0A8J4FWN5</accession>
<feature type="domain" description="SET" evidence="1">
    <location>
        <begin position="54"/>
        <end position="252"/>
    </location>
</feature>
<dbReference type="InterPro" id="IPR053209">
    <property type="entry name" value="Gramillin-biosynth_MTr"/>
</dbReference>
<dbReference type="Proteomes" id="UP000747110">
    <property type="component" value="Unassembled WGS sequence"/>
</dbReference>
<reference evidence="2" key="1">
    <citation type="journal article" date="2021" name="Proc. Natl. Acad. Sci. U.S.A.">
        <title>Three genomes in the algal genus Volvox reveal the fate of a haploid sex-determining region after a transition to homothallism.</title>
        <authorList>
            <person name="Yamamoto K."/>
            <person name="Hamaji T."/>
            <person name="Kawai-Toyooka H."/>
            <person name="Matsuzaki R."/>
            <person name="Takahashi F."/>
            <person name="Nishimura Y."/>
            <person name="Kawachi M."/>
            <person name="Noguchi H."/>
            <person name="Minakuchi Y."/>
            <person name="Umen J.G."/>
            <person name="Toyoda A."/>
            <person name="Nozaki H."/>
        </authorList>
    </citation>
    <scope>NUCLEOTIDE SEQUENCE</scope>
    <source>
        <strain evidence="2">NIES-3786</strain>
    </source>
</reference>
<gene>
    <name evidence="2" type="ORF">Vretifemale_20848</name>
</gene>
<dbReference type="InterPro" id="IPR011990">
    <property type="entry name" value="TPR-like_helical_dom_sf"/>
</dbReference>
<dbReference type="AlphaFoldDB" id="A0A8J4FWN5"/>
<dbReference type="Gene3D" id="2.170.270.10">
    <property type="entry name" value="SET domain"/>
    <property type="match status" value="1"/>
</dbReference>
<dbReference type="InterPro" id="IPR001214">
    <property type="entry name" value="SET_dom"/>
</dbReference>
<organism evidence="2 3">
    <name type="scientific">Volvox reticuliferus</name>
    <dbReference type="NCBI Taxonomy" id="1737510"/>
    <lineage>
        <taxon>Eukaryota</taxon>
        <taxon>Viridiplantae</taxon>
        <taxon>Chlorophyta</taxon>
        <taxon>core chlorophytes</taxon>
        <taxon>Chlorophyceae</taxon>
        <taxon>CS clade</taxon>
        <taxon>Chlamydomonadales</taxon>
        <taxon>Volvocaceae</taxon>
        <taxon>Volvox</taxon>
    </lineage>
</organism>
<dbReference type="PANTHER" id="PTHR47643">
    <property type="entry name" value="TPR DOMAIN PROTEIN (AFU_ORTHOLOGUE AFUA_5G12710)"/>
    <property type="match status" value="1"/>
</dbReference>
<sequence length="453" mass="48607">MRTVRILSPASSGRRLGAVLVRQSSATSIDAGTNPLWLDKLYCKAGFTPPELQGAVRVVKLPGKGRGIIANADLEPGQLLLVSKPIAYITCPMGSIPSPEDLVTVMKKSSFGTEEIRILNSLFSGMDDEDNKSDICTGLGLDEFKLTGLIGCNSFGEEFTDFPTYMARSDSHANGIDGNRSTVSSCAEHDTATSNNPAGGEEQVGHLGLFPSFSMLNHSCLPNAVNFVVGGRMLVVAARSIRKDSEVLINYLGRASLRPVEERQAQLADGYYFSCDCPRCRAELLYCCTDVADPNGKTNPLGSFSECLQDILARGDERNSVLDELGRAAAAAATTSDNGGDATAILDGLLDSVRQDVRKWDDVVKRMQLPAVVAVSDEGVAPEMQRQWLRASAFDLYSQHAALAEAAGRRQEALAAVERQVAICEAAAPSSDLHMYLSVKLALLVQQQEQAEG</sequence>
<dbReference type="PANTHER" id="PTHR47643:SF2">
    <property type="entry name" value="TPR DOMAIN PROTEIN (AFU_ORTHOLOGUE AFUA_5G12710)"/>
    <property type="match status" value="1"/>
</dbReference>
<comment type="caution">
    <text evidence="2">The sequence shown here is derived from an EMBL/GenBank/DDBJ whole genome shotgun (WGS) entry which is preliminary data.</text>
</comment>
<dbReference type="OrthoDB" id="551234at2759"/>
<proteinExistence type="predicted"/>
<dbReference type="EMBL" id="BNCP01000101">
    <property type="protein sequence ID" value="GIL93445.1"/>
    <property type="molecule type" value="Genomic_DNA"/>
</dbReference>
<dbReference type="Gene3D" id="1.25.40.10">
    <property type="entry name" value="Tetratricopeptide repeat domain"/>
    <property type="match status" value="1"/>
</dbReference>
<dbReference type="PROSITE" id="PS50280">
    <property type="entry name" value="SET"/>
    <property type="match status" value="1"/>
</dbReference>
<evidence type="ECO:0000313" key="2">
    <source>
        <dbReference type="EMBL" id="GIL93445.1"/>
    </source>
</evidence>
<dbReference type="InterPro" id="IPR046341">
    <property type="entry name" value="SET_dom_sf"/>
</dbReference>
<feature type="non-terminal residue" evidence="2">
    <location>
        <position position="1"/>
    </location>
</feature>
<evidence type="ECO:0000313" key="3">
    <source>
        <dbReference type="Proteomes" id="UP000747110"/>
    </source>
</evidence>
<dbReference type="SUPFAM" id="SSF82199">
    <property type="entry name" value="SET domain"/>
    <property type="match status" value="1"/>
</dbReference>
<dbReference type="SMART" id="SM00317">
    <property type="entry name" value="SET"/>
    <property type="match status" value="1"/>
</dbReference>
<evidence type="ECO:0000259" key="1">
    <source>
        <dbReference type="PROSITE" id="PS50280"/>
    </source>
</evidence>
<protein>
    <recommendedName>
        <fullName evidence="1">SET domain-containing protein</fullName>
    </recommendedName>
</protein>
<name>A0A8J4FWN5_9CHLO</name>
<keyword evidence="3" id="KW-1185">Reference proteome</keyword>